<dbReference type="EMBL" id="WJQU01000002">
    <property type="protein sequence ID" value="KAJ6644190.1"/>
    <property type="molecule type" value="Genomic_DNA"/>
</dbReference>
<organism evidence="7 8">
    <name type="scientific">Pseudolycoriella hygida</name>
    <dbReference type="NCBI Taxonomy" id="35572"/>
    <lineage>
        <taxon>Eukaryota</taxon>
        <taxon>Metazoa</taxon>
        <taxon>Ecdysozoa</taxon>
        <taxon>Arthropoda</taxon>
        <taxon>Hexapoda</taxon>
        <taxon>Insecta</taxon>
        <taxon>Pterygota</taxon>
        <taxon>Neoptera</taxon>
        <taxon>Endopterygota</taxon>
        <taxon>Diptera</taxon>
        <taxon>Nematocera</taxon>
        <taxon>Sciaroidea</taxon>
        <taxon>Sciaridae</taxon>
        <taxon>Pseudolycoriella</taxon>
    </lineage>
</organism>
<dbReference type="SMART" id="SM00830">
    <property type="entry name" value="CM_2"/>
    <property type="match status" value="1"/>
</dbReference>
<dbReference type="NCBIfam" id="TIGR01806">
    <property type="entry name" value="CM_mono2"/>
    <property type="match status" value="1"/>
</dbReference>
<dbReference type="Pfam" id="PF01817">
    <property type="entry name" value="CM_2"/>
    <property type="match status" value="1"/>
</dbReference>
<dbReference type="InterPro" id="IPR051331">
    <property type="entry name" value="Chorismate_mutase-related"/>
</dbReference>
<keyword evidence="4" id="KW-0413">Isomerase</keyword>
<dbReference type="AlphaFoldDB" id="A0A9Q0S5M6"/>
<dbReference type="GO" id="GO:0046417">
    <property type="term" value="P:chorismate metabolic process"/>
    <property type="evidence" value="ECO:0007669"/>
    <property type="project" value="InterPro"/>
</dbReference>
<dbReference type="InterPro" id="IPR008240">
    <property type="entry name" value="Chorismate_mutase_periplasmic"/>
</dbReference>
<feature type="domain" description="Chorismate mutase" evidence="6">
    <location>
        <begin position="24"/>
        <end position="95"/>
    </location>
</feature>
<gene>
    <name evidence="7" type="primary">pheA2</name>
    <name evidence="7" type="ORF">Bhyg_09157</name>
</gene>
<accession>A0A9Q0S5M6</accession>
<dbReference type="NCBIfam" id="NF005965">
    <property type="entry name" value="PRK08055.1"/>
    <property type="match status" value="1"/>
</dbReference>
<evidence type="ECO:0000256" key="2">
    <source>
        <dbReference type="ARBA" id="ARBA00012404"/>
    </source>
</evidence>
<reference evidence="7" key="1">
    <citation type="submission" date="2022-07" db="EMBL/GenBank/DDBJ databases">
        <authorList>
            <person name="Trinca V."/>
            <person name="Uliana J.V.C."/>
            <person name="Torres T.T."/>
            <person name="Ward R.J."/>
            <person name="Monesi N."/>
        </authorList>
    </citation>
    <scope>NUCLEOTIDE SEQUENCE</scope>
    <source>
        <strain evidence="7">HSMRA1968</strain>
        <tissue evidence="7">Whole embryos</tissue>
    </source>
</reference>
<evidence type="ECO:0000313" key="8">
    <source>
        <dbReference type="Proteomes" id="UP001151699"/>
    </source>
</evidence>
<evidence type="ECO:0000256" key="3">
    <source>
        <dbReference type="ARBA" id="ARBA00022729"/>
    </source>
</evidence>
<evidence type="ECO:0000256" key="1">
    <source>
        <dbReference type="ARBA" id="ARBA00004817"/>
    </source>
</evidence>
<name>A0A9Q0S5M6_9DIPT</name>
<dbReference type="InterPro" id="IPR036979">
    <property type="entry name" value="CM_dom_sf"/>
</dbReference>
<dbReference type="Proteomes" id="UP001151699">
    <property type="component" value="Chromosome B"/>
</dbReference>
<evidence type="ECO:0000259" key="6">
    <source>
        <dbReference type="SMART" id="SM00830"/>
    </source>
</evidence>
<dbReference type="PANTHER" id="PTHR38041">
    <property type="entry name" value="CHORISMATE MUTASE"/>
    <property type="match status" value="1"/>
</dbReference>
<dbReference type="GO" id="GO:0009697">
    <property type="term" value="P:salicylic acid biosynthetic process"/>
    <property type="evidence" value="ECO:0007669"/>
    <property type="project" value="TreeGrafter"/>
</dbReference>
<keyword evidence="3 5" id="KW-0732">Signal</keyword>
<sequence length="179" mass="20118">MKHFILLCVALLWSCALVSGNMISLAQKMNERLGYMKDVAGYKAQHHLPVEDVIQESKVINSSLTEAVSLGLDAESTRPFVIAQIDAAKAIQYRYRADWLSIPEVEWEPEPLEVVREKIASLSSEILQQLALQIGEGLICVDEREGFVSHLAQKNLYCADKMRLFDSLLCVRPLSNDNN</sequence>
<proteinExistence type="predicted"/>
<evidence type="ECO:0000256" key="5">
    <source>
        <dbReference type="SAM" id="SignalP"/>
    </source>
</evidence>
<dbReference type="EC" id="5.4.99.5" evidence="2"/>
<evidence type="ECO:0000256" key="4">
    <source>
        <dbReference type="ARBA" id="ARBA00023235"/>
    </source>
</evidence>
<protein>
    <recommendedName>
        <fullName evidence="2">chorismate mutase</fullName>
        <ecNumber evidence="2">5.4.99.5</ecNumber>
    </recommendedName>
</protein>
<feature type="signal peptide" evidence="5">
    <location>
        <begin position="1"/>
        <end position="20"/>
    </location>
</feature>
<dbReference type="InterPro" id="IPR036263">
    <property type="entry name" value="Chorismate_II_sf"/>
</dbReference>
<keyword evidence="8" id="KW-1185">Reference proteome</keyword>
<comment type="caution">
    <text evidence="7">The sequence shown here is derived from an EMBL/GenBank/DDBJ whole genome shotgun (WGS) entry which is preliminary data.</text>
</comment>
<dbReference type="SUPFAM" id="SSF48600">
    <property type="entry name" value="Chorismate mutase II"/>
    <property type="match status" value="1"/>
</dbReference>
<dbReference type="PANTHER" id="PTHR38041:SF2">
    <property type="entry name" value="SECRETED CHORISMATE MUTASE"/>
    <property type="match status" value="1"/>
</dbReference>
<dbReference type="InterPro" id="IPR002701">
    <property type="entry name" value="CM_II_prokaryot"/>
</dbReference>
<dbReference type="GO" id="GO:0004106">
    <property type="term" value="F:chorismate mutase activity"/>
    <property type="evidence" value="ECO:0007669"/>
    <property type="project" value="UniProtKB-EC"/>
</dbReference>
<evidence type="ECO:0000313" key="7">
    <source>
        <dbReference type="EMBL" id="KAJ6644190.1"/>
    </source>
</evidence>
<dbReference type="Gene3D" id="1.20.59.10">
    <property type="entry name" value="Chorismate mutase"/>
    <property type="match status" value="1"/>
</dbReference>
<comment type="pathway">
    <text evidence="1">Metabolic intermediate biosynthesis; prephenate biosynthesis; prephenate from chorismate: step 1/1.</text>
</comment>
<feature type="chain" id="PRO_5040304430" description="chorismate mutase" evidence="5">
    <location>
        <begin position="21"/>
        <end position="179"/>
    </location>
</feature>
<dbReference type="OrthoDB" id="10432806at2759"/>